<dbReference type="OrthoDB" id="10057776at2759"/>
<dbReference type="Gene3D" id="3.10.100.10">
    <property type="entry name" value="Mannose-Binding Protein A, subunit A"/>
    <property type="match status" value="1"/>
</dbReference>
<name>A0A7R8ZNJ7_9CRUS</name>
<dbReference type="InterPro" id="IPR016186">
    <property type="entry name" value="C-type_lectin-like/link_sf"/>
</dbReference>
<proteinExistence type="predicted"/>
<feature type="region of interest" description="Disordered" evidence="1">
    <location>
        <begin position="40"/>
        <end position="66"/>
    </location>
</feature>
<dbReference type="InterPro" id="IPR050111">
    <property type="entry name" value="C-type_lectin/snaclec_domain"/>
</dbReference>
<organism evidence="2">
    <name type="scientific">Cyprideis torosa</name>
    <dbReference type="NCBI Taxonomy" id="163714"/>
    <lineage>
        <taxon>Eukaryota</taxon>
        <taxon>Metazoa</taxon>
        <taxon>Ecdysozoa</taxon>
        <taxon>Arthropoda</taxon>
        <taxon>Crustacea</taxon>
        <taxon>Oligostraca</taxon>
        <taxon>Ostracoda</taxon>
        <taxon>Podocopa</taxon>
        <taxon>Podocopida</taxon>
        <taxon>Cytherocopina</taxon>
        <taxon>Cytheroidea</taxon>
        <taxon>Cytherideidae</taxon>
        <taxon>Cyprideis</taxon>
    </lineage>
</organism>
<evidence type="ECO:0000313" key="2">
    <source>
        <dbReference type="EMBL" id="CAD7230490.1"/>
    </source>
</evidence>
<dbReference type="SMART" id="SM00034">
    <property type="entry name" value="CLECT"/>
    <property type="match status" value="1"/>
</dbReference>
<dbReference type="SUPFAM" id="SSF56436">
    <property type="entry name" value="C-type lectin-like"/>
    <property type="match status" value="1"/>
</dbReference>
<dbReference type="CDD" id="cd00037">
    <property type="entry name" value="CLECT"/>
    <property type="match status" value="1"/>
</dbReference>
<gene>
    <name evidence="2" type="ORF">CTOB1V02_LOCUS8348</name>
</gene>
<evidence type="ECO:0000256" key="1">
    <source>
        <dbReference type="SAM" id="MobiDB-lite"/>
    </source>
</evidence>
<dbReference type="EMBL" id="OB662723">
    <property type="protein sequence ID" value="CAD7230490.1"/>
    <property type="molecule type" value="Genomic_DNA"/>
</dbReference>
<dbReference type="PANTHER" id="PTHR22803">
    <property type="entry name" value="MANNOSE, PHOSPHOLIPASE, LECTIN RECEPTOR RELATED"/>
    <property type="match status" value="1"/>
</dbReference>
<accession>A0A7R8ZNJ7</accession>
<dbReference type="InterPro" id="IPR016187">
    <property type="entry name" value="CTDL_fold"/>
</dbReference>
<dbReference type="Pfam" id="PF00059">
    <property type="entry name" value="Lectin_C"/>
    <property type="match status" value="1"/>
</dbReference>
<reference evidence="2" key="1">
    <citation type="submission" date="2020-11" db="EMBL/GenBank/DDBJ databases">
        <authorList>
            <person name="Tran Van P."/>
        </authorList>
    </citation>
    <scope>NUCLEOTIDE SEQUENCE</scope>
</reference>
<dbReference type="AlphaFoldDB" id="A0A7R8ZNJ7"/>
<dbReference type="InterPro" id="IPR001304">
    <property type="entry name" value="C-type_lectin-like"/>
</dbReference>
<dbReference type="PROSITE" id="PS50041">
    <property type="entry name" value="C_TYPE_LECTIN_2"/>
    <property type="match status" value="1"/>
</dbReference>
<sequence length="184" mass="19969">MSMDSRSGSSGCALGNHSYDQGLITVRATQLTKLRIGTRNPPAAKAVERSANHTASFNDRGLRNTGAQHPLPQTALACPGGGVLNPATRKCYYVKTQTKGWIEARDACRAEGFELVTIENSDENAFVCGLLSDTAWIGFNDIDIEGTFVWSDGSQSEYTNWGSGEPNNEYQEDCVFHAVMEAAR</sequence>
<protein>
    <submittedName>
        <fullName evidence="2">Uncharacterized protein</fullName>
    </submittedName>
</protein>